<keyword evidence="2" id="KW-1185">Reference proteome</keyword>
<name>A0AA88DQ40_FICCA</name>
<protein>
    <submittedName>
        <fullName evidence="1">Uncharacterized protein</fullName>
    </submittedName>
</protein>
<gene>
    <name evidence="1" type="ORF">TIFTF001_028614</name>
</gene>
<evidence type="ECO:0000313" key="1">
    <source>
        <dbReference type="EMBL" id="GMN59517.1"/>
    </source>
</evidence>
<evidence type="ECO:0000313" key="2">
    <source>
        <dbReference type="Proteomes" id="UP001187192"/>
    </source>
</evidence>
<dbReference type="Proteomes" id="UP001187192">
    <property type="component" value="Unassembled WGS sequence"/>
</dbReference>
<reference evidence="1" key="1">
    <citation type="submission" date="2023-07" db="EMBL/GenBank/DDBJ databases">
        <title>draft genome sequence of fig (Ficus carica).</title>
        <authorList>
            <person name="Takahashi T."/>
            <person name="Nishimura K."/>
        </authorList>
    </citation>
    <scope>NUCLEOTIDE SEQUENCE</scope>
</reference>
<dbReference type="EMBL" id="BTGU01000088">
    <property type="protein sequence ID" value="GMN59517.1"/>
    <property type="molecule type" value="Genomic_DNA"/>
</dbReference>
<comment type="caution">
    <text evidence="1">The sequence shown here is derived from an EMBL/GenBank/DDBJ whole genome shotgun (WGS) entry which is preliminary data.</text>
</comment>
<organism evidence="1 2">
    <name type="scientific">Ficus carica</name>
    <name type="common">Common fig</name>
    <dbReference type="NCBI Taxonomy" id="3494"/>
    <lineage>
        <taxon>Eukaryota</taxon>
        <taxon>Viridiplantae</taxon>
        <taxon>Streptophyta</taxon>
        <taxon>Embryophyta</taxon>
        <taxon>Tracheophyta</taxon>
        <taxon>Spermatophyta</taxon>
        <taxon>Magnoliopsida</taxon>
        <taxon>eudicotyledons</taxon>
        <taxon>Gunneridae</taxon>
        <taxon>Pentapetalae</taxon>
        <taxon>rosids</taxon>
        <taxon>fabids</taxon>
        <taxon>Rosales</taxon>
        <taxon>Moraceae</taxon>
        <taxon>Ficeae</taxon>
        <taxon>Ficus</taxon>
    </lineage>
</organism>
<dbReference type="AlphaFoldDB" id="A0AA88DQ40"/>
<proteinExistence type="predicted"/>
<sequence>MIRKNPMDVPTILQCNKPRGEEGKGGWKARQQMGPQGHVAQNSWARGQAHARINRRAHMGSRRTISGLTLLTLYSPLSGVKRICMLGRADGDSMAWWTNGVRLSPFVRGLCLAPT</sequence>
<accession>A0AA88DQ40</accession>